<protein>
    <submittedName>
        <fullName evidence="2">Uncharacterized protein</fullName>
    </submittedName>
</protein>
<proteinExistence type="predicted"/>
<dbReference type="EMBL" id="CAADFZ010000005">
    <property type="protein sequence ID" value="VFK58864.1"/>
    <property type="molecule type" value="Genomic_DNA"/>
</dbReference>
<dbReference type="AlphaFoldDB" id="A0A451ARI9"/>
<sequence>MTQTQTKTKPARSACFDAVRMAMAGKLEAKDIEEIIDLARAAALRRKSQSALDNADDMVMKDMDDVARDMATAATLERRNTLLNIQAREGILARIAEYDDPGKGMAALLAGERGKMGLSVDARSKALRSNYVGGLLADLEAARVLPKLGQRDKEFNRLIARELWEIRPDKTGKPGITGSRDAQEIARVIHKWQGAALARQNRAGAAIREMPGYIVRQRHDMVKIRKAGMARWMADTLPRLDAQRTFGDADPAKYLESAYEALASGIHLRHRGAEGIDALTAFRGPGNLARRLSEQRVLHFKSADDWYDYHLQYGSRDLMESAINGLQYAASNTALMETFGTNPRAMFDLVLKRLQAQHRGDPKKTKGLKGTLRAQTLDWYFMELDGATRIPQALTMARIGQSLRALQSVSKMGSAVLSAVADVPVMAAAAKLHGASHLRGYATALRDLVRYRGNEEGRRIAELIGVGYDGFVGDVIARFDSVDGLPGFTSRAMHTFFKLNLLGPWTDAHKTGMGMMFSRQLAQVANDGFSTLPKGLRRELGHYKIGPDEWDLVRSVPMQRANGLDYLVPEQARRVSDADLRTYRDNLKLTGNPKARLPEPDTPADARSLARLRDDLETRFQAYLVESVDAAVPTPGARERAFMHMGTQSGTLAGDAIRFMMQFKAFPITMISKILPRVGRAGGWRENTTGLLHLIPMMTVFGYLGLTAQDISRGKTPRDPSMPATWGAAFTKGGGAGLYGDFLFANYGYGRGIMSRVHGPSSGTLDDLSRIYGAIRRADDAAPLAFRTLVSNLPGNNLFYTKAALDYLLVYRMQELLNPGYLRRMERRTRSRHHRYILRPSEAIR</sequence>
<name>A0A451ARI9_9GAMM</name>
<organism evidence="2">
    <name type="scientific">Candidatus Kentrum sp. UNK</name>
    <dbReference type="NCBI Taxonomy" id="2126344"/>
    <lineage>
        <taxon>Bacteria</taxon>
        <taxon>Pseudomonadati</taxon>
        <taxon>Pseudomonadota</taxon>
        <taxon>Gammaproteobacteria</taxon>
        <taxon>Candidatus Kentrum</taxon>
    </lineage>
</organism>
<evidence type="ECO:0000313" key="2">
    <source>
        <dbReference type="EMBL" id="VFK68605.1"/>
    </source>
</evidence>
<gene>
    <name evidence="1" type="ORF">BECKUNK1418G_GA0071005_100529</name>
    <name evidence="2" type="ORF">BECKUNK1418H_GA0071006_100429</name>
</gene>
<dbReference type="EMBL" id="CAADGD010000004">
    <property type="protein sequence ID" value="VFK68605.1"/>
    <property type="molecule type" value="Genomic_DNA"/>
</dbReference>
<reference evidence="2" key="1">
    <citation type="submission" date="2019-02" db="EMBL/GenBank/DDBJ databases">
        <authorList>
            <person name="Gruber-Vodicka R. H."/>
            <person name="Seah K. B. B."/>
        </authorList>
    </citation>
    <scope>NUCLEOTIDE SEQUENCE</scope>
    <source>
        <strain evidence="2">BECK_BY19</strain>
        <strain evidence="1">BECK_BY8</strain>
    </source>
</reference>
<evidence type="ECO:0000313" key="1">
    <source>
        <dbReference type="EMBL" id="VFK58864.1"/>
    </source>
</evidence>
<accession>A0A451ARI9</accession>